<evidence type="ECO:0000259" key="1">
    <source>
        <dbReference type="Pfam" id="PF13521"/>
    </source>
</evidence>
<dbReference type="InterPro" id="IPR038727">
    <property type="entry name" value="NadR/Ttd14_AAA_dom"/>
</dbReference>
<accession>F4KS48</accession>
<dbReference type="RefSeq" id="WP_013766831.1">
    <property type="nucleotide sequence ID" value="NC_015510.1"/>
</dbReference>
<reference evidence="2 3" key="1">
    <citation type="journal article" date="2011" name="Stand. Genomic Sci.">
        <title>Complete genome sequence of Haliscomenobacter hydrossis type strain (O).</title>
        <authorList>
            <consortium name="US DOE Joint Genome Institute (JGI-PGF)"/>
            <person name="Daligault H."/>
            <person name="Lapidus A."/>
            <person name="Zeytun A."/>
            <person name="Nolan M."/>
            <person name="Lucas S."/>
            <person name="Del Rio T.G."/>
            <person name="Tice H."/>
            <person name="Cheng J.F."/>
            <person name="Tapia R."/>
            <person name="Han C."/>
            <person name="Goodwin L."/>
            <person name="Pitluck S."/>
            <person name="Liolios K."/>
            <person name="Pagani I."/>
            <person name="Ivanova N."/>
            <person name="Huntemann M."/>
            <person name="Mavromatis K."/>
            <person name="Mikhailova N."/>
            <person name="Pati A."/>
            <person name="Chen A."/>
            <person name="Palaniappan K."/>
            <person name="Land M."/>
            <person name="Hauser L."/>
            <person name="Brambilla E.M."/>
            <person name="Rohde M."/>
            <person name="Verbarg S."/>
            <person name="Goker M."/>
            <person name="Bristow J."/>
            <person name="Eisen J.A."/>
            <person name="Markowitz V."/>
            <person name="Hugenholtz P."/>
            <person name="Kyrpides N.C."/>
            <person name="Klenk H.P."/>
            <person name="Woyke T."/>
        </authorList>
    </citation>
    <scope>NUCLEOTIDE SEQUENCE [LARGE SCALE GENOMIC DNA]</scope>
    <source>
        <strain evidence="3">ATCC 27775 / DSM 1100 / LMG 10767 / O</strain>
    </source>
</reference>
<dbReference type="PANTHER" id="PTHR37512">
    <property type="entry name" value="TRIFUNCTIONAL NAD BIOSYNTHESIS/REGULATOR PROTEIN NADR"/>
    <property type="match status" value="1"/>
</dbReference>
<dbReference type="STRING" id="760192.Halhy_4452"/>
<keyword evidence="3" id="KW-1185">Reference proteome</keyword>
<gene>
    <name evidence="2" type="ordered locus">Halhy_4452</name>
</gene>
<dbReference type="AlphaFoldDB" id="F4KS48"/>
<dbReference type="InterPro" id="IPR027417">
    <property type="entry name" value="P-loop_NTPase"/>
</dbReference>
<dbReference type="Gene3D" id="3.40.50.300">
    <property type="entry name" value="P-loop containing nucleotide triphosphate hydrolases"/>
    <property type="match status" value="1"/>
</dbReference>
<dbReference type="Pfam" id="PF13521">
    <property type="entry name" value="AAA_28"/>
    <property type="match status" value="1"/>
</dbReference>
<dbReference type="SUPFAM" id="SSF52540">
    <property type="entry name" value="P-loop containing nucleoside triphosphate hydrolases"/>
    <property type="match status" value="1"/>
</dbReference>
<name>F4KS48_HALH1</name>
<dbReference type="PANTHER" id="PTHR37512:SF1">
    <property type="entry name" value="NADR_TTD14 AAA DOMAIN-CONTAINING PROTEIN"/>
    <property type="match status" value="1"/>
</dbReference>
<evidence type="ECO:0000313" key="3">
    <source>
        <dbReference type="Proteomes" id="UP000008461"/>
    </source>
</evidence>
<reference key="2">
    <citation type="submission" date="2011-04" db="EMBL/GenBank/DDBJ databases">
        <title>Complete sequence of chromosome of Haliscomenobacter hydrossis DSM 1100.</title>
        <authorList>
            <consortium name="US DOE Joint Genome Institute (JGI-PGF)"/>
            <person name="Lucas S."/>
            <person name="Han J."/>
            <person name="Lapidus A."/>
            <person name="Bruce D."/>
            <person name="Goodwin L."/>
            <person name="Pitluck S."/>
            <person name="Peters L."/>
            <person name="Kyrpides N."/>
            <person name="Mavromatis K."/>
            <person name="Ivanova N."/>
            <person name="Ovchinnikova G."/>
            <person name="Pagani I."/>
            <person name="Daligault H."/>
            <person name="Detter J.C."/>
            <person name="Han C."/>
            <person name="Land M."/>
            <person name="Hauser L."/>
            <person name="Markowitz V."/>
            <person name="Cheng J.-F."/>
            <person name="Hugenholtz P."/>
            <person name="Woyke T."/>
            <person name="Wu D."/>
            <person name="Verbarg S."/>
            <person name="Frueling A."/>
            <person name="Brambilla E."/>
            <person name="Klenk H.-P."/>
            <person name="Eisen J.A."/>
        </authorList>
    </citation>
    <scope>NUCLEOTIDE SEQUENCE</scope>
    <source>
        <strain>DSM 1100</strain>
    </source>
</reference>
<feature type="domain" description="NadR/Ttd14 AAA" evidence="1">
    <location>
        <begin position="3"/>
        <end position="158"/>
    </location>
</feature>
<dbReference type="InterPro" id="IPR052735">
    <property type="entry name" value="NAD_biosynth-regulator"/>
</dbReference>
<organism evidence="2 3">
    <name type="scientific">Haliscomenobacter hydrossis (strain ATCC 27775 / DSM 1100 / LMG 10767 / O)</name>
    <dbReference type="NCBI Taxonomy" id="760192"/>
    <lineage>
        <taxon>Bacteria</taxon>
        <taxon>Pseudomonadati</taxon>
        <taxon>Bacteroidota</taxon>
        <taxon>Saprospiria</taxon>
        <taxon>Saprospirales</taxon>
        <taxon>Haliscomenobacteraceae</taxon>
        <taxon>Haliscomenobacter</taxon>
    </lineage>
</organism>
<proteinExistence type="predicted"/>
<evidence type="ECO:0000313" key="2">
    <source>
        <dbReference type="EMBL" id="AEE52293.1"/>
    </source>
</evidence>
<sequence length="174" mass="20223">MFKVAITGPESSGKTNLAIALAAHYKTAYTPEFSRLFLEKHGPGYDEPDLLEIAKGQYNWELAYARDAKRLLICDTDLLVIKIWSEVRFQECHPWIERQLHLHPYDLFLLCKPDLPWEPDPLRENPDDRDQLYQRYLKALRDMNATFAEISGLDFEQRLQQAVLFIDRSLGLAG</sequence>
<dbReference type="EMBL" id="CP002691">
    <property type="protein sequence ID" value="AEE52293.1"/>
    <property type="molecule type" value="Genomic_DNA"/>
</dbReference>
<dbReference type="KEGG" id="hhy:Halhy_4452"/>
<dbReference type="OrthoDB" id="9151999at2"/>
<dbReference type="eggNOG" id="COG3172">
    <property type="taxonomic scope" value="Bacteria"/>
</dbReference>
<dbReference type="HOGENOM" id="CLU_052648_3_0_10"/>
<protein>
    <submittedName>
        <fullName evidence="2">Nad metabolism ATPase/kinase-like protein</fullName>
    </submittedName>
</protein>
<dbReference type="Proteomes" id="UP000008461">
    <property type="component" value="Chromosome"/>
</dbReference>